<dbReference type="Gene3D" id="1.10.540.10">
    <property type="entry name" value="Acyl-CoA dehydrogenase/oxidase, N-terminal domain"/>
    <property type="match status" value="1"/>
</dbReference>
<name>A0A286GU30_9ACTN</name>
<sequence>MSNPQVSVVHDEALARARAVTQTLAADVVEREAAGKAPLREVELLRESGLLPLLLPAEHGGSGAGWPTAWAVVRTITAVDPSIGQLLGYHYLHSWRIRLNRRADAVARLDAAGAAGAWFWGGAGNPRDAGLQLEPVRGGFLLSGTKHFATGAEVADRINASGTRTGTGEKLALAVDAHQDGVRHGGDWDALGQRLSASGSVTFDGAFVSEDDVLGPNEQADPGAPAFATLHVLSFQAMLAQLYVGIAEGALAAGAEYTRTKSRAWATSGVEEAVDDPLVRQRYGQLDARLRAAAALADRAAASLTRAAERGWDLEAQERADVAVELAAAKVVTTEAALEVTSTVFELTGARATKTGTGLDRYWRDARTLTLHDPAAHKAVEVGDRLLSGTAPVPSAYS</sequence>
<dbReference type="SUPFAM" id="SSF56645">
    <property type="entry name" value="Acyl-CoA dehydrogenase NM domain-like"/>
    <property type="match status" value="1"/>
</dbReference>
<dbReference type="InterPro" id="IPR037069">
    <property type="entry name" value="AcylCoA_DH/ox_N_sf"/>
</dbReference>
<dbReference type="EMBL" id="OCNK01000002">
    <property type="protein sequence ID" value="SOD99031.1"/>
    <property type="molecule type" value="Genomic_DNA"/>
</dbReference>
<dbReference type="GO" id="GO:0008470">
    <property type="term" value="F:3-methylbutanoyl-CoA dehydrogenase activity"/>
    <property type="evidence" value="ECO:0007669"/>
    <property type="project" value="TreeGrafter"/>
</dbReference>
<dbReference type="InterPro" id="IPR009100">
    <property type="entry name" value="AcylCoA_DH/oxidase_NM_dom_sf"/>
</dbReference>
<dbReference type="Pfam" id="PF02771">
    <property type="entry name" value="Acyl-CoA_dh_N"/>
    <property type="match status" value="1"/>
</dbReference>
<dbReference type="AlphaFoldDB" id="A0A286GU30"/>
<dbReference type="Gene3D" id="1.20.140.10">
    <property type="entry name" value="Butyryl-CoA Dehydrogenase, subunit A, domain 3"/>
    <property type="match status" value="1"/>
</dbReference>
<organism evidence="4 5">
    <name type="scientific">Blastococcus haudaquaticus</name>
    <dbReference type="NCBI Taxonomy" id="1938745"/>
    <lineage>
        <taxon>Bacteria</taxon>
        <taxon>Bacillati</taxon>
        <taxon>Actinomycetota</taxon>
        <taxon>Actinomycetes</taxon>
        <taxon>Geodermatophilales</taxon>
        <taxon>Geodermatophilaceae</taxon>
        <taxon>Blastococcus</taxon>
    </lineage>
</organism>
<dbReference type="Proteomes" id="UP000219482">
    <property type="component" value="Unassembled WGS sequence"/>
</dbReference>
<evidence type="ECO:0000313" key="4">
    <source>
        <dbReference type="EMBL" id="SOD99031.1"/>
    </source>
</evidence>
<keyword evidence="5" id="KW-1185">Reference proteome</keyword>
<evidence type="ECO:0000259" key="2">
    <source>
        <dbReference type="Pfam" id="PF02771"/>
    </source>
</evidence>
<dbReference type="PIRSF" id="PIRSF016578">
    <property type="entry name" value="HsaA"/>
    <property type="match status" value="1"/>
</dbReference>
<dbReference type="OrthoDB" id="571684at2"/>
<feature type="domain" description="Acyl-CoA dehydrogenase C-terminal" evidence="3">
    <location>
        <begin position="238"/>
        <end position="372"/>
    </location>
</feature>
<reference evidence="5" key="1">
    <citation type="submission" date="2017-09" db="EMBL/GenBank/DDBJ databases">
        <authorList>
            <person name="Varghese N."/>
            <person name="Submissions S."/>
        </authorList>
    </citation>
    <scope>NUCLEOTIDE SEQUENCE [LARGE SCALE GENOMIC DNA]</scope>
    <source>
        <strain evidence="5">DSM 44270</strain>
    </source>
</reference>
<dbReference type="Gene3D" id="2.40.110.10">
    <property type="entry name" value="Butyryl-CoA Dehydrogenase, subunit A, domain 2"/>
    <property type="match status" value="1"/>
</dbReference>
<dbReference type="GO" id="GO:0050660">
    <property type="term" value="F:flavin adenine dinucleotide binding"/>
    <property type="evidence" value="ECO:0007669"/>
    <property type="project" value="InterPro"/>
</dbReference>
<feature type="domain" description="Acyl-CoA dehydrogenase/oxidase N-terminal" evidence="2">
    <location>
        <begin position="16"/>
        <end position="90"/>
    </location>
</feature>
<dbReference type="RefSeq" id="WP_097183830.1">
    <property type="nucleotide sequence ID" value="NZ_OCNK01000002.1"/>
</dbReference>
<protein>
    <submittedName>
        <fullName evidence="4">Acyl-CoA dehydrogenase</fullName>
    </submittedName>
</protein>
<dbReference type="InterPro" id="IPR013786">
    <property type="entry name" value="AcylCoA_DH/ox_N"/>
</dbReference>
<dbReference type="InterPro" id="IPR013107">
    <property type="entry name" value="Acyl-CoA_DH_C"/>
</dbReference>
<dbReference type="PANTHER" id="PTHR43884:SF12">
    <property type="entry name" value="ISOVALERYL-COA DEHYDROGENASE, MITOCHONDRIAL-RELATED"/>
    <property type="match status" value="1"/>
</dbReference>
<dbReference type="SUPFAM" id="SSF47203">
    <property type="entry name" value="Acyl-CoA dehydrogenase C-terminal domain-like"/>
    <property type="match status" value="1"/>
</dbReference>
<dbReference type="InterPro" id="IPR046373">
    <property type="entry name" value="Acyl-CoA_Oxase/DH_mid-dom_sf"/>
</dbReference>
<evidence type="ECO:0000313" key="5">
    <source>
        <dbReference type="Proteomes" id="UP000219482"/>
    </source>
</evidence>
<accession>A0A286GU30</accession>
<gene>
    <name evidence="4" type="ORF">SAMN06272739_2144</name>
</gene>
<evidence type="ECO:0000256" key="1">
    <source>
        <dbReference type="ARBA" id="ARBA00023002"/>
    </source>
</evidence>
<keyword evidence="1" id="KW-0560">Oxidoreductase</keyword>
<dbReference type="InterPro" id="IPR036250">
    <property type="entry name" value="AcylCo_DH-like_C"/>
</dbReference>
<dbReference type="PANTHER" id="PTHR43884">
    <property type="entry name" value="ACYL-COA DEHYDROGENASE"/>
    <property type="match status" value="1"/>
</dbReference>
<evidence type="ECO:0000259" key="3">
    <source>
        <dbReference type="Pfam" id="PF08028"/>
    </source>
</evidence>
<proteinExistence type="predicted"/>
<dbReference type="GO" id="GO:0006552">
    <property type="term" value="P:L-leucine catabolic process"/>
    <property type="evidence" value="ECO:0007669"/>
    <property type="project" value="TreeGrafter"/>
</dbReference>
<dbReference type="Pfam" id="PF08028">
    <property type="entry name" value="Acyl-CoA_dh_2"/>
    <property type="match status" value="1"/>
</dbReference>